<dbReference type="SUPFAM" id="SSF52058">
    <property type="entry name" value="L domain-like"/>
    <property type="match status" value="1"/>
</dbReference>
<evidence type="ECO:0000313" key="11">
    <source>
        <dbReference type="Proteomes" id="UP001172457"/>
    </source>
</evidence>
<evidence type="ECO:0000256" key="6">
    <source>
        <dbReference type="ARBA" id="ARBA00022989"/>
    </source>
</evidence>
<dbReference type="Gene3D" id="3.80.10.10">
    <property type="entry name" value="Ribonuclease Inhibitor"/>
    <property type="match status" value="1"/>
</dbReference>
<evidence type="ECO:0000256" key="2">
    <source>
        <dbReference type="ARBA" id="ARBA00009592"/>
    </source>
</evidence>
<organism evidence="10 11">
    <name type="scientific">Centaurea solstitialis</name>
    <name type="common">yellow star-thistle</name>
    <dbReference type="NCBI Taxonomy" id="347529"/>
    <lineage>
        <taxon>Eukaryota</taxon>
        <taxon>Viridiplantae</taxon>
        <taxon>Streptophyta</taxon>
        <taxon>Embryophyta</taxon>
        <taxon>Tracheophyta</taxon>
        <taxon>Spermatophyta</taxon>
        <taxon>Magnoliopsida</taxon>
        <taxon>eudicotyledons</taxon>
        <taxon>Gunneridae</taxon>
        <taxon>Pentapetalae</taxon>
        <taxon>asterids</taxon>
        <taxon>campanulids</taxon>
        <taxon>Asterales</taxon>
        <taxon>Asteraceae</taxon>
        <taxon>Carduoideae</taxon>
        <taxon>Cardueae</taxon>
        <taxon>Centaureinae</taxon>
        <taxon>Centaurea</taxon>
    </lineage>
</organism>
<evidence type="ECO:0000256" key="3">
    <source>
        <dbReference type="ARBA" id="ARBA00022614"/>
    </source>
</evidence>
<keyword evidence="5" id="KW-0677">Repeat</keyword>
<dbReference type="GO" id="GO:0016020">
    <property type="term" value="C:membrane"/>
    <property type="evidence" value="ECO:0007669"/>
    <property type="project" value="UniProtKB-SubCell"/>
</dbReference>
<comment type="subcellular location">
    <subcellularLocation>
        <location evidence="1">Membrane</location>
        <topology evidence="1">Single-pass membrane protein</topology>
    </subcellularLocation>
</comment>
<comment type="caution">
    <text evidence="10">The sequence shown here is derived from an EMBL/GenBank/DDBJ whole genome shotgun (WGS) entry which is preliminary data.</text>
</comment>
<evidence type="ECO:0000256" key="7">
    <source>
        <dbReference type="ARBA" id="ARBA00023136"/>
    </source>
</evidence>
<evidence type="ECO:0000256" key="5">
    <source>
        <dbReference type="ARBA" id="ARBA00022737"/>
    </source>
</evidence>
<dbReference type="GO" id="GO:0051707">
    <property type="term" value="P:response to other organism"/>
    <property type="evidence" value="ECO:0007669"/>
    <property type="project" value="UniProtKB-ARBA"/>
</dbReference>
<name>A0AA38WNG0_9ASTR</name>
<dbReference type="GO" id="GO:0006952">
    <property type="term" value="P:defense response"/>
    <property type="evidence" value="ECO:0007669"/>
    <property type="project" value="UniProtKB-ARBA"/>
</dbReference>
<dbReference type="PANTHER" id="PTHR48065">
    <property type="entry name" value="OS10G0469600 PROTEIN"/>
    <property type="match status" value="1"/>
</dbReference>
<dbReference type="Proteomes" id="UP001172457">
    <property type="component" value="Chromosome 3"/>
</dbReference>
<proteinExistence type="inferred from homology"/>
<dbReference type="InterPro" id="IPR003591">
    <property type="entry name" value="Leu-rich_rpt_typical-subtyp"/>
</dbReference>
<dbReference type="EMBL" id="JARYMX010000003">
    <property type="protein sequence ID" value="KAJ9556129.1"/>
    <property type="molecule type" value="Genomic_DNA"/>
</dbReference>
<feature type="transmembrane region" description="Helical" evidence="9">
    <location>
        <begin position="234"/>
        <end position="255"/>
    </location>
</feature>
<dbReference type="PRINTS" id="PR00019">
    <property type="entry name" value="LEURICHRPT"/>
</dbReference>
<gene>
    <name evidence="10" type="ORF">OSB04_010743</name>
</gene>
<keyword evidence="4 9" id="KW-0812">Transmembrane</keyword>
<keyword evidence="6 9" id="KW-1133">Transmembrane helix</keyword>
<accession>A0AA38WNG0</accession>
<sequence length="274" mass="30619">MASRKDADLKDPSEVRPQDIFYWSIEYPALILNWKSSFQGLSIHNLNTYTFLDLSNNKISGEIPASLGNLKGLKQLNLSYNNIAGLIPTSFSNMKSVESLDLSHNEISGLIPESLTKLDELTYVDVSNNRLTGKIPVGGQMTTMDELNFYANNSGLCGMQIKVKCPEDISPSGQPREMEDDNDSWISWEGTLIVNFGNLATICNSICYNFLLCNFTILCSNNFIFLLLNNNGGFFFPCLFLELLLLCLLLQNSLLSFFVGTRNRPICIACYNAL</sequence>
<dbReference type="FunFam" id="3.80.10.10:FF:000111">
    <property type="entry name" value="LRR receptor-like serine/threonine-protein kinase ERECTA"/>
    <property type="match status" value="1"/>
</dbReference>
<keyword evidence="7 9" id="KW-0472">Membrane</keyword>
<evidence type="ECO:0000256" key="4">
    <source>
        <dbReference type="ARBA" id="ARBA00022692"/>
    </source>
</evidence>
<dbReference type="SMART" id="SM00369">
    <property type="entry name" value="LRR_TYP"/>
    <property type="match status" value="2"/>
</dbReference>
<dbReference type="InterPro" id="IPR001611">
    <property type="entry name" value="Leu-rich_rpt"/>
</dbReference>
<dbReference type="Pfam" id="PF00560">
    <property type="entry name" value="LRR_1"/>
    <property type="match status" value="1"/>
</dbReference>
<evidence type="ECO:0000256" key="8">
    <source>
        <dbReference type="ARBA" id="ARBA00023180"/>
    </source>
</evidence>
<feature type="transmembrane region" description="Helical" evidence="9">
    <location>
        <begin position="206"/>
        <end position="228"/>
    </location>
</feature>
<evidence type="ECO:0000313" key="10">
    <source>
        <dbReference type="EMBL" id="KAJ9556129.1"/>
    </source>
</evidence>
<evidence type="ECO:0000256" key="1">
    <source>
        <dbReference type="ARBA" id="ARBA00004167"/>
    </source>
</evidence>
<keyword evidence="11" id="KW-1185">Reference proteome</keyword>
<reference evidence="10" key="1">
    <citation type="submission" date="2023-03" db="EMBL/GenBank/DDBJ databases">
        <title>Chromosome-scale reference genome and RAD-based genetic map of yellow starthistle (Centaurea solstitialis) reveal putative structural variation and QTLs associated with invader traits.</title>
        <authorList>
            <person name="Reatini B."/>
            <person name="Cang F.A."/>
            <person name="Jiang Q."/>
            <person name="Mckibben M.T.W."/>
            <person name="Barker M.S."/>
            <person name="Rieseberg L.H."/>
            <person name="Dlugosch K.M."/>
        </authorList>
    </citation>
    <scope>NUCLEOTIDE SEQUENCE</scope>
    <source>
        <strain evidence="10">CAN-66</strain>
        <tissue evidence="10">Leaf</tissue>
    </source>
</reference>
<evidence type="ECO:0000256" key="9">
    <source>
        <dbReference type="SAM" id="Phobius"/>
    </source>
</evidence>
<comment type="similarity">
    <text evidence="2">Belongs to the RLP family.</text>
</comment>
<dbReference type="InterPro" id="IPR032675">
    <property type="entry name" value="LRR_dom_sf"/>
</dbReference>
<keyword evidence="8" id="KW-0325">Glycoprotein</keyword>
<keyword evidence="3" id="KW-0433">Leucine-rich repeat</keyword>
<protein>
    <submittedName>
        <fullName evidence="10">Uncharacterized protein</fullName>
    </submittedName>
</protein>
<dbReference type="AlphaFoldDB" id="A0AA38WNG0"/>
<dbReference type="Pfam" id="PF13855">
    <property type="entry name" value="LRR_8"/>
    <property type="match status" value="1"/>
</dbReference>
<dbReference type="PANTHER" id="PTHR48065:SF23">
    <property type="entry name" value="LEUCINE-RICH REPEAT-CONTAINING N-TERMINAL PLANT-TYPE DOMAIN-CONTAINING PROTEIN"/>
    <property type="match status" value="1"/>
</dbReference>